<evidence type="ECO:0000256" key="1">
    <source>
        <dbReference type="SAM" id="Phobius"/>
    </source>
</evidence>
<keyword evidence="1" id="KW-0812">Transmembrane</keyword>
<dbReference type="AlphaFoldDB" id="A0A1C0YEG4"/>
<dbReference type="STRING" id="33978.A6M13_02600"/>
<organism evidence="2 3">
    <name type="scientific">Caryophanon tenue</name>
    <dbReference type="NCBI Taxonomy" id="33978"/>
    <lineage>
        <taxon>Bacteria</taxon>
        <taxon>Bacillati</taxon>
        <taxon>Bacillota</taxon>
        <taxon>Bacilli</taxon>
        <taxon>Bacillales</taxon>
        <taxon>Caryophanaceae</taxon>
        <taxon>Caryophanon</taxon>
    </lineage>
</organism>
<evidence type="ECO:0000313" key="3">
    <source>
        <dbReference type="Proteomes" id="UP000093199"/>
    </source>
</evidence>
<keyword evidence="3" id="KW-1185">Reference proteome</keyword>
<keyword evidence="1" id="KW-0472">Membrane</keyword>
<name>A0A1C0YEG4_9BACL</name>
<comment type="caution">
    <text evidence="2">The sequence shown here is derived from an EMBL/GenBank/DDBJ whole genome shotgun (WGS) entry which is preliminary data.</text>
</comment>
<accession>A0A1C0YEG4</accession>
<evidence type="ECO:0000313" key="2">
    <source>
        <dbReference type="EMBL" id="OCS85567.1"/>
    </source>
</evidence>
<dbReference type="Proteomes" id="UP000093199">
    <property type="component" value="Unassembled WGS sequence"/>
</dbReference>
<keyword evidence="1" id="KW-1133">Transmembrane helix</keyword>
<feature type="transmembrane region" description="Helical" evidence="1">
    <location>
        <begin position="20"/>
        <end position="41"/>
    </location>
</feature>
<protein>
    <submittedName>
        <fullName evidence="2">Uncharacterized protein</fullName>
    </submittedName>
</protein>
<proteinExistence type="predicted"/>
<dbReference type="EMBL" id="MASJ01000012">
    <property type="protein sequence ID" value="OCS85567.1"/>
    <property type="molecule type" value="Genomic_DNA"/>
</dbReference>
<dbReference type="RefSeq" id="WP_066544688.1">
    <property type="nucleotide sequence ID" value="NZ_MASJ01000012.1"/>
</dbReference>
<reference evidence="2 3" key="1">
    <citation type="submission" date="2016-07" db="EMBL/GenBank/DDBJ databases">
        <title>Caryophanon tenue genome sequencing.</title>
        <authorList>
            <person name="Verma A."/>
            <person name="Pal Y."/>
            <person name="Krishnamurthi S."/>
        </authorList>
    </citation>
    <scope>NUCLEOTIDE SEQUENCE [LARGE SCALE GENOMIC DNA]</scope>
    <source>
        <strain evidence="2 3">DSM 14152</strain>
    </source>
</reference>
<sequence length="70" mass="8535">MNLSAFYMMFLYFPENKTEYIPAFLEFAFFFVLCVIVFIGFQKISKKQELRTKELEQQILEQRKSQHLQD</sequence>
<gene>
    <name evidence="2" type="ORF">A6M13_02600</name>
</gene>